<evidence type="ECO:0000313" key="2">
    <source>
        <dbReference type="EMBL" id="KGL67155.1"/>
    </source>
</evidence>
<comment type="caution">
    <text evidence="2">The sequence shown here is derived from an EMBL/GenBank/DDBJ whole genome shotgun (WGS) entry which is preliminary data.</text>
</comment>
<keyword evidence="1" id="KW-1133">Transmembrane helix</keyword>
<name>A0A099YF00_LIMMU</name>
<evidence type="ECO:0000256" key="1">
    <source>
        <dbReference type="SAM" id="Phobius"/>
    </source>
</evidence>
<keyword evidence="1" id="KW-0472">Membrane</keyword>
<feature type="transmembrane region" description="Helical" evidence="1">
    <location>
        <begin position="7"/>
        <end position="29"/>
    </location>
</feature>
<accession>A0A099YF00</accession>
<dbReference type="EMBL" id="JROC01000027">
    <property type="protein sequence ID" value="KGL67155.1"/>
    <property type="molecule type" value="Genomic_DNA"/>
</dbReference>
<gene>
    <name evidence="2" type="ORF">LX03_03275</name>
</gene>
<evidence type="ECO:0000313" key="3">
    <source>
        <dbReference type="Proteomes" id="UP000030001"/>
    </source>
</evidence>
<dbReference type="Proteomes" id="UP000030001">
    <property type="component" value="Unassembled WGS sequence"/>
</dbReference>
<proteinExistence type="predicted"/>
<keyword evidence="1" id="KW-0812">Transmembrane</keyword>
<protein>
    <submittedName>
        <fullName evidence="2">Uncharacterized protein</fullName>
    </submittedName>
</protein>
<reference evidence="2 3" key="1">
    <citation type="submission" date="2014-09" db="EMBL/GenBank/DDBJ databases">
        <title>Lactobacillus mucosae CRL573 Genome Sequencing.</title>
        <authorList>
            <person name="Bleckwedel J."/>
            <person name="Teran L.C."/>
            <person name="Bonacina J."/>
            <person name="Saavedra L."/>
            <person name="Mozzi F.B."/>
            <person name="Raya R.R."/>
        </authorList>
    </citation>
    <scope>NUCLEOTIDE SEQUENCE [LARGE SCALE GENOMIC DNA]</scope>
    <source>
        <strain evidence="2 3">CRL573</strain>
    </source>
</reference>
<feature type="transmembrane region" description="Helical" evidence="1">
    <location>
        <begin position="35"/>
        <end position="56"/>
    </location>
</feature>
<organism evidence="2 3">
    <name type="scientific">Limosilactobacillus mucosae</name>
    <name type="common">Lactobacillus mucosae</name>
    <dbReference type="NCBI Taxonomy" id="97478"/>
    <lineage>
        <taxon>Bacteria</taxon>
        <taxon>Bacillati</taxon>
        <taxon>Bacillota</taxon>
        <taxon>Bacilli</taxon>
        <taxon>Lactobacillales</taxon>
        <taxon>Lactobacillaceae</taxon>
        <taxon>Limosilactobacillus</taxon>
    </lineage>
</organism>
<dbReference type="AlphaFoldDB" id="A0A099YF00"/>
<sequence>MKESSLFVILLQIVFIAAKIFKVVSWSWWAVFSPFLLWYVGGFVINFACLVALKLIEHYKEQQR</sequence>